<comment type="catalytic activity">
    <reaction evidence="12">
        <text>4 Fe(II)-[cytochrome c] + O2 + 8 H(+)(in) = 4 Fe(III)-[cytochrome c] + 2 H2O + 4 H(+)(out)</text>
        <dbReference type="Rhea" id="RHEA:11436"/>
        <dbReference type="Rhea" id="RHEA-COMP:10350"/>
        <dbReference type="Rhea" id="RHEA-COMP:14399"/>
        <dbReference type="ChEBI" id="CHEBI:15377"/>
        <dbReference type="ChEBI" id="CHEBI:15378"/>
        <dbReference type="ChEBI" id="CHEBI:15379"/>
        <dbReference type="ChEBI" id="CHEBI:29033"/>
        <dbReference type="ChEBI" id="CHEBI:29034"/>
        <dbReference type="EC" id="7.1.1.9"/>
    </reaction>
</comment>
<name>A0A561EK11_9ACTN</name>
<comment type="similarity">
    <text evidence="3">Belongs to the cytochrome c oxidase bacterial subunit CtaF family.</text>
</comment>
<proteinExistence type="inferred from homology"/>
<keyword evidence="5" id="KW-1003">Cell membrane</keyword>
<evidence type="ECO:0000256" key="13">
    <source>
        <dbReference type="SAM" id="Phobius"/>
    </source>
</evidence>
<organism evidence="14 15">
    <name type="scientific">Kitasatospora atroaurantiaca</name>
    <dbReference type="NCBI Taxonomy" id="285545"/>
    <lineage>
        <taxon>Bacteria</taxon>
        <taxon>Bacillati</taxon>
        <taxon>Actinomycetota</taxon>
        <taxon>Actinomycetes</taxon>
        <taxon>Kitasatosporales</taxon>
        <taxon>Streptomycetaceae</taxon>
        <taxon>Kitasatospora</taxon>
    </lineage>
</organism>
<feature type="transmembrane region" description="Helical" evidence="13">
    <location>
        <begin position="101"/>
        <end position="122"/>
    </location>
</feature>
<keyword evidence="6 13" id="KW-0812">Transmembrane</keyword>
<evidence type="ECO:0000256" key="8">
    <source>
        <dbReference type="ARBA" id="ARBA00022989"/>
    </source>
</evidence>
<evidence type="ECO:0000256" key="2">
    <source>
        <dbReference type="ARBA" id="ARBA00004651"/>
    </source>
</evidence>
<dbReference type="GO" id="GO:0022900">
    <property type="term" value="P:electron transport chain"/>
    <property type="evidence" value="ECO:0007669"/>
    <property type="project" value="InterPro"/>
</dbReference>
<evidence type="ECO:0000256" key="9">
    <source>
        <dbReference type="ARBA" id="ARBA00023136"/>
    </source>
</evidence>
<evidence type="ECO:0000256" key="5">
    <source>
        <dbReference type="ARBA" id="ARBA00022475"/>
    </source>
</evidence>
<dbReference type="Proteomes" id="UP000318416">
    <property type="component" value="Unassembled WGS sequence"/>
</dbReference>
<dbReference type="EMBL" id="VIVR01000001">
    <property type="protein sequence ID" value="TWE15955.1"/>
    <property type="molecule type" value="Genomic_DNA"/>
</dbReference>
<evidence type="ECO:0000256" key="4">
    <source>
        <dbReference type="ARBA" id="ARBA00012949"/>
    </source>
</evidence>
<comment type="function">
    <text evidence="1">Part of cytochrome c oxidase, its function is unknown.</text>
</comment>
<evidence type="ECO:0000256" key="1">
    <source>
        <dbReference type="ARBA" id="ARBA00002536"/>
    </source>
</evidence>
<dbReference type="GO" id="GO:0004129">
    <property type="term" value="F:cytochrome-c oxidase activity"/>
    <property type="evidence" value="ECO:0007669"/>
    <property type="project" value="UniProtKB-EC"/>
</dbReference>
<sequence length="129" mass="14190">MKDEAYLFTGVAVFFAVTASIYGVFSNEPAGTTALTVSFLMSTLIALFLWVHYERYGRRLQDRTDVPIMEGAGPLDFFPPHSLYPVVTAVGLTLMALGVVYGLWLFLIGAGVLLPGVVGFVFEYGQRER</sequence>
<evidence type="ECO:0000256" key="10">
    <source>
        <dbReference type="ARBA" id="ARBA00031366"/>
    </source>
</evidence>
<dbReference type="Pfam" id="PF12270">
    <property type="entry name" value="Cyt_c_ox_IV"/>
    <property type="match status" value="1"/>
</dbReference>
<comment type="subcellular location">
    <subcellularLocation>
        <location evidence="2">Cell membrane</location>
        <topology evidence="2">Multi-pass membrane protein</topology>
    </subcellularLocation>
</comment>
<feature type="transmembrane region" description="Helical" evidence="13">
    <location>
        <begin position="6"/>
        <end position="25"/>
    </location>
</feature>
<evidence type="ECO:0000256" key="7">
    <source>
        <dbReference type="ARBA" id="ARBA00022967"/>
    </source>
</evidence>
<reference evidence="14 15" key="1">
    <citation type="submission" date="2019-06" db="EMBL/GenBank/DDBJ databases">
        <title>Sequencing the genomes of 1000 actinobacteria strains.</title>
        <authorList>
            <person name="Klenk H.-P."/>
        </authorList>
    </citation>
    <scope>NUCLEOTIDE SEQUENCE [LARGE SCALE GENOMIC DNA]</scope>
    <source>
        <strain evidence="14 15">DSM 41649</strain>
    </source>
</reference>
<evidence type="ECO:0000313" key="15">
    <source>
        <dbReference type="Proteomes" id="UP000318416"/>
    </source>
</evidence>
<gene>
    <name evidence="14" type="ORF">FB465_0911</name>
</gene>
<evidence type="ECO:0000256" key="3">
    <source>
        <dbReference type="ARBA" id="ARBA00006870"/>
    </source>
</evidence>
<evidence type="ECO:0000256" key="12">
    <source>
        <dbReference type="ARBA" id="ARBA00047816"/>
    </source>
</evidence>
<dbReference type="PIRSF" id="PIRSF017385">
    <property type="entry name" value="CtaF"/>
    <property type="match status" value="1"/>
</dbReference>
<keyword evidence="7" id="KW-1278">Translocase</keyword>
<keyword evidence="8 13" id="KW-1133">Transmembrane helix</keyword>
<dbReference type="EC" id="7.1.1.9" evidence="4"/>
<protein>
    <recommendedName>
        <fullName evidence="4">cytochrome-c oxidase</fullName>
        <ecNumber evidence="4">7.1.1.9</ecNumber>
    </recommendedName>
    <alternativeName>
        <fullName evidence="11">Cytochrome aa3 subunit 4</fullName>
    </alternativeName>
    <alternativeName>
        <fullName evidence="10">Cytochrome c oxidase polypeptide IV</fullName>
    </alternativeName>
</protein>
<dbReference type="OrthoDB" id="5244617at2"/>
<keyword evidence="9 13" id="KW-0472">Membrane</keyword>
<dbReference type="Gene3D" id="1.10.287.70">
    <property type="match status" value="1"/>
</dbReference>
<accession>A0A561EK11</accession>
<dbReference type="GO" id="GO:0005886">
    <property type="term" value="C:plasma membrane"/>
    <property type="evidence" value="ECO:0007669"/>
    <property type="project" value="UniProtKB-SubCell"/>
</dbReference>
<dbReference type="AlphaFoldDB" id="A0A561EK11"/>
<keyword evidence="15" id="KW-1185">Reference proteome</keyword>
<comment type="caution">
    <text evidence="14">The sequence shown here is derived from an EMBL/GenBank/DDBJ whole genome shotgun (WGS) entry which is preliminary data.</text>
</comment>
<dbReference type="RefSeq" id="WP_145787774.1">
    <property type="nucleotide sequence ID" value="NZ_BAAABR010000026.1"/>
</dbReference>
<feature type="transmembrane region" description="Helical" evidence="13">
    <location>
        <begin position="32"/>
        <end position="53"/>
    </location>
</feature>
<evidence type="ECO:0000313" key="14">
    <source>
        <dbReference type="EMBL" id="TWE15955.1"/>
    </source>
</evidence>
<evidence type="ECO:0000256" key="11">
    <source>
        <dbReference type="ARBA" id="ARBA00031401"/>
    </source>
</evidence>
<evidence type="ECO:0000256" key="6">
    <source>
        <dbReference type="ARBA" id="ARBA00022692"/>
    </source>
</evidence>
<dbReference type="InterPro" id="IPR021050">
    <property type="entry name" value="Cyt_c_oxidase_su4_actinobac"/>
</dbReference>